<reference evidence="1" key="1">
    <citation type="journal article" date="2020" name="bioRxiv">
        <title>Chromosome-level reference genome of the European wasp spider Argiope bruennichi: a resource for studies on range expansion and evolutionary adaptation.</title>
        <authorList>
            <person name="Sheffer M.M."/>
            <person name="Hoppe A."/>
            <person name="Krehenwinkel H."/>
            <person name="Uhl G."/>
            <person name="Kuss A.W."/>
            <person name="Jensen L."/>
            <person name="Jensen C."/>
            <person name="Gillespie R.G."/>
            <person name="Hoff K.J."/>
            <person name="Prost S."/>
        </authorList>
    </citation>
    <scope>NUCLEOTIDE SEQUENCE</scope>
</reference>
<dbReference type="Proteomes" id="UP000807504">
    <property type="component" value="Unassembled WGS sequence"/>
</dbReference>
<reference evidence="1" key="2">
    <citation type="submission" date="2020-06" db="EMBL/GenBank/DDBJ databases">
        <authorList>
            <person name="Sheffer M."/>
        </authorList>
    </citation>
    <scope>NUCLEOTIDE SEQUENCE</scope>
</reference>
<proteinExistence type="predicted"/>
<dbReference type="AlphaFoldDB" id="A0A8T0FLB4"/>
<evidence type="ECO:0000313" key="1">
    <source>
        <dbReference type="EMBL" id="KAF8791811.1"/>
    </source>
</evidence>
<name>A0A8T0FLB4_ARGBR</name>
<evidence type="ECO:0000313" key="2">
    <source>
        <dbReference type="Proteomes" id="UP000807504"/>
    </source>
</evidence>
<protein>
    <submittedName>
        <fullName evidence="1">Uncharacterized protein</fullName>
    </submittedName>
</protein>
<organism evidence="1 2">
    <name type="scientific">Argiope bruennichi</name>
    <name type="common">Wasp spider</name>
    <name type="synonym">Aranea bruennichi</name>
    <dbReference type="NCBI Taxonomy" id="94029"/>
    <lineage>
        <taxon>Eukaryota</taxon>
        <taxon>Metazoa</taxon>
        <taxon>Ecdysozoa</taxon>
        <taxon>Arthropoda</taxon>
        <taxon>Chelicerata</taxon>
        <taxon>Arachnida</taxon>
        <taxon>Araneae</taxon>
        <taxon>Araneomorphae</taxon>
        <taxon>Entelegynae</taxon>
        <taxon>Araneoidea</taxon>
        <taxon>Araneidae</taxon>
        <taxon>Argiope</taxon>
    </lineage>
</organism>
<sequence length="71" mass="7992">MNVFPKEAPIYGGGKIIVELYNELPTEGSSYFLVFKGSQQRHTICADPTWNNSFLQLCAAVPKWVSFILIL</sequence>
<dbReference type="EMBL" id="JABXBU010000003">
    <property type="protein sequence ID" value="KAF8791811.1"/>
    <property type="molecule type" value="Genomic_DNA"/>
</dbReference>
<gene>
    <name evidence="1" type="ORF">HNY73_003488</name>
</gene>
<accession>A0A8T0FLB4</accession>
<keyword evidence="2" id="KW-1185">Reference proteome</keyword>
<comment type="caution">
    <text evidence="1">The sequence shown here is derived from an EMBL/GenBank/DDBJ whole genome shotgun (WGS) entry which is preliminary data.</text>
</comment>